<accession>A0ABV5AEN6</accession>
<evidence type="ECO:0000313" key="2">
    <source>
        <dbReference type="EMBL" id="MFB5190731.1"/>
    </source>
</evidence>
<dbReference type="EMBL" id="JBDXSU010000007">
    <property type="protein sequence ID" value="MFB5190731.1"/>
    <property type="molecule type" value="Genomic_DNA"/>
</dbReference>
<gene>
    <name evidence="2" type="ORF">KKP3000_004216</name>
</gene>
<protein>
    <recommendedName>
        <fullName evidence="4">Pre-toxin TG domain-containing protein</fullName>
    </recommendedName>
</protein>
<keyword evidence="3" id="KW-1185">Reference proteome</keyword>
<evidence type="ECO:0008006" key="4">
    <source>
        <dbReference type="Google" id="ProtNLM"/>
    </source>
</evidence>
<feature type="region of interest" description="Disordered" evidence="1">
    <location>
        <begin position="350"/>
        <end position="423"/>
    </location>
</feature>
<proteinExistence type="predicted"/>
<feature type="compositionally biased region" description="Basic and acidic residues" evidence="1">
    <location>
        <begin position="414"/>
        <end position="423"/>
    </location>
</feature>
<feature type="compositionally biased region" description="Basic and acidic residues" evidence="1">
    <location>
        <begin position="366"/>
        <end position="400"/>
    </location>
</feature>
<organism evidence="2 3">
    <name type="scientific">Alicyclobacillus fastidiosus</name>
    <dbReference type="NCBI Taxonomy" id="392011"/>
    <lineage>
        <taxon>Bacteria</taxon>
        <taxon>Bacillati</taxon>
        <taxon>Bacillota</taxon>
        <taxon>Bacilli</taxon>
        <taxon>Bacillales</taxon>
        <taxon>Alicyclobacillaceae</taxon>
        <taxon>Alicyclobacillus</taxon>
    </lineage>
</organism>
<evidence type="ECO:0000256" key="1">
    <source>
        <dbReference type="SAM" id="MobiDB-lite"/>
    </source>
</evidence>
<sequence>MTKPSTGELLTTDTQPTQEQMGYAYVFLNDLKSNKRLKQEWDERLSKVNDPKYKIDDKVSYLDNFLADNGYNTTAEAVLTLLKTPWWNDYIASRQPNKQSDRFVQDLLQDPSLYKEWGQVISDTADAGDLSKADAFLKDNGYDCTAIQVNASFEKMRDQNLNFWTNLYGKTVLQKDGEDAQLGPSVIVYGDSTVSVGPDKLFGFTYEDGTISWTTDGKGGLLTNPHSGAITFSQINQPKSKDDYVGPLFSGTITFPAGTNPKWSGTYSFVGKQGDPPENSQGNVYSPPSVDKGWVGELADTLAPYVLIGFAISMVYGVFAKFGGEAWLKTKFESLKATIKEKVNSISEKNAEVPRDQFSDSTTVKQLEEAQRTTTDPAERAEIDREITKQKQLEEQKFKESEEDLTEGSSTTDDLTKVIEEDL</sequence>
<dbReference type="RefSeq" id="WP_275474495.1">
    <property type="nucleotide sequence ID" value="NZ_CP162940.1"/>
</dbReference>
<reference evidence="2 3" key="1">
    <citation type="journal article" date="2024" name="Int. J. Mol. Sci.">
        <title>Exploration of Alicyclobacillus spp. Genome in Search of Antibiotic Resistance.</title>
        <authorList>
            <person name="Bucka-Kolendo J."/>
            <person name="Kiousi D.E."/>
            <person name="Dekowska A."/>
            <person name="Mikolajczuk-Szczyrba A."/>
            <person name="Karadedos D.M."/>
            <person name="Michael P."/>
            <person name="Galanis A."/>
            <person name="Sokolowska B."/>
        </authorList>
    </citation>
    <scope>NUCLEOTIDE SEQUENCE [LARGE SCALE GENOMIC DNA]</scope>
    <source>
        <strain evidence="2 3">KKP 3000</strain>
    </source>
</reference>
<evidence type="ECO:0000313" key="3">
    <source>
        <dbReference type="Proteomes" id="UP001579974"/>
    </source>
</evidence>
<dbReference type="Proteomes" id="UP001579974">
    <property type="component" value="Unassembled WGS sequence"/>
</dbReference>
<name>A0ABV5AEN6_9BACL</name>
<comment type="caution">
    <text evidence="2">The sequence shown here is derived from an EMBL/GenBank/DDBJ whole genome shotgun (WGS) entry which is preliminary data.</text>
</comment>